<reference evidence="2" key="1">
    <citation type="journal article" date="2015" name="Genome Announc.">
        <title>Draft Genome Sequence of an Anaerobic Ammonium-Oxidizing Bacterium, "Candidatus Brocadia sinica".</title>
        <authorList>
            <person name="Oshiki M."/>
            <person name="Shinyako-Hata K."/>
            <person name="Satoh H."/>
            <person name="Okabe S."/>
        </authorList>
    </citation>
    <scope>NUCLEOTIDE SEQUENCE [LARGE SCALE GENOMIC DNA]</scope>
    <source>
        <strain evidence="2">JPN1</strain>
    </source>
</reference>
<proteinExistence type="predicted"/>
<protein>
    <submittedName>
        <fullName evidence="1">Protein contains FOG: PAS/PAC domain</fullName>
    </submittedName>
</protein>
<comment type="caution">
    <text evidence="1">The sequence shown here is derived from an EMBL/GenBank/DDBJ whole genome shotgun (WGS) entry which is preliminary data.</text>
</comment>
<evidence type="ECO:0000313" key="1">
    <source>
        <dbReference type="EMBL" id="GAN34602.1"/>
    </source>
</evidence>
<accession>A0ABQ0K1H9</accession>
<evidence type="ECO:0000313" key="2">
    <source>
        <dbReference type="Proteomes" id="UP000032309"/>
    </source>
</evidence>
<organism evidence="1 2">
    <name type="scientific">Candidatus Brocadia sinica JPN1</name>
    <dbReference type="NCBI Taxonomy" id="1197129"/>
    <lineage>
        <taxon>Bacteria</taxon>
        <taxon>Pseudomonadati</taxon>
        <taxon>Planctomycetota</taxon>
        <taxon>Candidatus Brocadiia</taxon>
        <taxon>Candidatus Brocadiales</taxon>
        <taxon>Candidatus Brocadiaceae</taxon>
        <taxon>Candidatus Brocadia</taxon>
    </lineage>
</organism>
<dbReference type="EMBL" id="BAFN01000001">
    <property type="protein sequence ID" value="GAN34602.1"/>
    <property type="molecule type" value="Genomic_DNA"/>
</dbReference>
<name>A0ABQ0K1H9_9BACT</name>
<dbReference type="RefSeq" id="WP_052564588.1">
    <property type="nucleotide sequence ID" value="NZ_BAFN01000001.1"/>
</dbReference>
<sequence>MPTPRIAKVGLDADVRTALTEALNQIAAILVNSNIALPQPKAEIVELVGEGQQELKKKSPNLTKLRSLLSAVGGSIQTVASMKPAYETLKEALTFLGISLP</sequence>
<dbReference type="Proteomes" id="UP000032309">
    <property type="component" value="Unassembled WGS sequence"/>
</dbReference>
<gene>
    <name evidence="1" type="ORF">BROSI_A3140</name>
</gene>
<keyword evidence="2" id="KW-1185">Reference proteome</keyword>